<evidence type="ECO:0000313" key="2">
    <source>
        <dbReference type="Proteomes" id="UP001229421"/>
    </source>
</evidence>
<reference evidence="1" key="1">
    <citation type="journal article" date="2023" name="bioRxiv">
        <title>Improved chromosome-level genome assembly for marigold (Tagetes erecta).</title>
        <authorList>
            <person name="Jiang F."/>
            <person name="Yuan L."/>
            <person name="Wang S."/>
            <person name="Wang H."/>
            <person name="Xu D."/>
            <person name="Wang A."/>
            <person name="Fan W."/>
        </authorList>
    </citation>
    <scope>NUCLEOTIDE SEQUENCE</scope>
    <source>
        <strain evidence="1">WSJ</strain>
        <tissue evidence="1">Leaf</tissue>
    </source>
</reference>
<evidence type="ECO:0000313" key="1">
    <source>
        <dbReference type="EMBL" id="KAK1407514.1"/>
    </source>
</evidence>
<protein>
    <submittedName>
        <fullName evidence="1">Uncharacterized protein</fullName>
    </submittedName>
</protein>
<proteinExistence type="predicted"/>
<sequence length="151" mass="17668">MTTGHDYEHLHTSRFCFCMFYARCTLKLFEEFGILGISTQTGDYPYYSRFQEKTKEAKWEYDKVSKLAALFFVPNLYGLEIRKRNGKRLDFSLNSLDIEGSYRMNTLDNLFYFVKFCYESNDVFQADDLLKNIPSVGFSIEDNGISISLVD</sequence>
<dbReference type="EMBL" id="JAUHHV010000011">
    <property type="protein sequence ID" value="KAK1407514.1"/>
    <property type="molecule type" value="Genomic_DNA"/>
</dbReference>
<dbReference type="AlphaFoldDB" id="A0AAD8JN09"/>
<gene>
    <name evidence="1" type="ORF">QVD17_39130</name>
</gene>
<accession>A0AAD8JN09</accession>
<dbReference type="Proteomes" id="UP001229421">
    <property type="component" value="Unassembled WGS sequence"/>
</dbReference>
<keyword evidence="2" id="KW-1185">Reference proteome</keyword>
<name>A0AAD8JN09_TARER</name>
<comment type="caution">
    <text evidence="1">The sequence shown here is derived from an EMBL/GenBank/DDBJ whole genome shotgun (WGS) entry which is preliminary data.</text>
</comment>
<organism evidence="1 2">
    <name type="scientific">Tagetes erecta</name>
    <name type="common">African marigold</name>
    <dbReference type="NCBI Taxonomy" id="13708"/>
    <lineage>
        <taxon>Eukaryota</taxon>
        <taxon>Viridiplantae</taxon>
        <taxon>Streptophyta</taxon>
        <taxon>Embryophyta</taxon>
        <taxon>Tracheophyta</taxon>
        <taxon>Spermatophyta</taxon>
        <taxon>Magnoliopsida</taxon>
        <taxon>eudicotyledons</taxon>
        <taxon>Gunneridae</taxon>
        <taxon>Pentapetalae</taxon>
        <taxon>asterids</taxon>
        <taxon>campanulids</taxon>
        <taxon>Asterales</taxon>
        <taxon>Asteraceae</taxon>
        <taxon>Asteroideae</taxon>
        <taxon>Heliantheae alliance</taxon>
        <taxon>Tageteae</taxon>
        <taxon>Tagetes</taxon>
    </lineage>
</organism>